<proteinExistence type="predicted"/>
<dbReference type="AlphaFoldDB" id="A0A069PLA8"/>
<name>A0A069PLA8_9BURK</name>
<dbReference type="InterPro" id="IPR003959">
    <property type="entry name" value="ATPase_AAA_core"/>
</dbReference>
<dbReference type="PANTHER" id="PTHR43581:SF4">
    <property type="entry name" value="ATP_GTP PHOSPHATASE"/>
    <property type="match status" value="1"/>
</dbReference>
<dbReference type="EMBL" id="JFHC01000031">
    <property type="protein sequence ID" value="KDR41157.1"/>
    <property type="molecule type" value="Genomic_DNA"/>
</dbReference>
<dbReference type="Proteomes" id="UP000027466">
    <property type="component" value="Unassembled WGS sequence"/>
</dbReference>
<dbReference type="Pfam" id="PF13304">
    <property type="entry name" value="AAA_21"/>
    <property type="match status" value="1"/>
</dbReference>
<dbReference type="InterPro" id="IPR027417">
    <property type="entry name" value="P-loop_NTPase"/>
</dbReference>
<protein>
    <recommendedName>
        <fullName evidence="1">ATPase AAA-type core domain-containing protein</fullName>
    </recommendedName>
</protein>
<gene>
    <name evidence="2" type="ORF">BG61_20855</name>
</gene>
<keyword evidence="3" id="KW-1185">Reference proteome</keyword>
<accession>A0A069PLA8</accession>
<evidence type="ECO:0000313" key="3">
    <source>
        <dbReference type="Proteomes" id="UP000027466"/>
    </source>
</evidence>
<organism evidence="2 3">
    <name type="scientific">Caballeronia glathei</name>
    <dbReference type="NCBI Taxonomy" id="60547"/>
    <lineage>
        <taxon>Bacteria</taxon>
        <taxon>Pseudomonadati</taxon>
        <taxon>Pseudomonadota</taxon>
        <taxon>Betaproteobacteria</taxon>
        <taxon>Burkholderiales</taxon>
        <taxon>Burkholderiaceae</taxon>
        <taxon>Caballeronia</taxon>
    </lineage>
</organism>
<evidence type="ECO:0000313" key="2">
    <source>
        <dbReference type="EMBL" id="KDR41157.1"/>
    </source>
</evidence>
<dbReference type="STRING" id="60547.GCA_000751215_04836"/>
<dbReference type="PANTHER" id="PTHR43581">
    <property type="entry name" value="ATP/GTP PHOSPHATASE"/>
    <property type="match status" value="1"/>
</dbReference>
<dbReference type="GO" id="GO:0005524">
    <property type="term" value="F:ATP binding"/>
    <property type="evidence" value="ECO:0007669"/>
    <property type="project" value="InterPro"/>
</dbReference>
<feature type="domain" description="ATPase AAA-type core" evidence="1">
    <location>
        <begin position="31"/>
        <end position="295"/>
    </location>
</feature>
<dbReference type="InterPro" id="IPR051396">
    <property type="entry name" value="Bact_Antivir_Def_Nuclease"/>
</dbReference>
<dbReference type="RefSeq" id="WP_035936445.1">
    <property type="nucleotide sequence ID" value="NZ_CADFFX010000009.1"/>
</dbReference>
<comment type="caution">
    <text evidence="2">The sequence shown here is derived from an EMBL/GenBank/DDBJ whole genome shotgun (WGS) entry which is preliminary data.</text>
</comment>
<sequence length="592" mass="66243">MAKSAGSIRVTSVTFNHYKGLRRYSVALDRVNVFTGANNSGKSTIVGAFRSLAVALRTARTRAPQLVTVGDSQTFGYLINESQLPISLENVRTNYEEGDSRVSFRISNGNQLHLHFDQNSCVLVPETRGAAIRTPAAFKSSFPLELSVVPVLGPVEHREVLREKETVASALATHRASRHFRSYWYHFPETFKQFADLVASTWPEMVVHLPTLALNRELTMFVREGRMDRELYWVGFGFQIWCQLLTHIHRASDSSLIVVDEPEVYLHPDVQRRLLGVLRSAGPDIIVATHSTEIIAEADPADIVLVDKTKSSSERIKDIDGVQRAMTLLGSQQNISLAALARNRRVVFVEGDYDFTLLRRFAKRLGLDDLAAGLGVAAMPSGGFGSWSRISALAQGVSQTLGTELLIAAIYDRDYYCEQQIEDVQTKLQAALRFSHIHKRKEIENYLLVPAALDRVVAKGIADRRSKGVDIGDADESALQTLLRLSDSLKDDAQDQYVGKYIEFHRGGGKDTPTKMKDATTYFRTRWNVPDERLMIVPGKELLRRYREHVQNTYSVSVTDAKIVEACRHDELPGDLVELLNGIDAFRQAKVS</sequence>
<reference evidence="2 3" key="1">
    <citation type="submission" date="2014-03" db="EMBL/GenBank/DDBJ databases">
        <title>Draft Genome Sequences of Four Burkholderia Strains.</title>
        <authorList>
            <person name="Liu X.Y."/>
            <person name="Li C.X."/>
            <person name="Xu J.H."/>
        </authorList>
    </citation>
    <scope>NUCLEOTIDE SEQUENCE [LARGE SCALE GENOMIC DNA]</scope>
    <source>
        <strain evidence="2 3">DSM 50014</strain>
    </source>
</reference>
<dbReference type="SUPFAM" id="SSF52540">
    <property type="entry name" value="P-loop containing nucleoside triphosphate hydrolases"/>
    <property type="match status" value="1"/>
</dbReference>
<dbReference type="Gene3D" id="3.40.50.300">
    <property type="entry name" value="P-loop containing nucleotide triphosphate hydrolases"/>
    <property type="match status" value="2"/>
</dbReference>
<dbReference type="GO" id="GO:0016887">
    <property type="term" value="F:ATP hydrolysis activity"/>
    <property type="evidence" value="ECO:0007669"/>
    <property type="project" value="InterPro"/>
</dbReference>
<evidence type="ECO:0000259" key="1">
    <source>
        <dbReference type="Pfam" id="PF13304"/>
    </source>
</evidence>